<dbReference type="Proteomes" id="UP000051063">
    <property type="component" value="Unassembled WGS sequence"/>
</dbReference>
<comment type="caution">
    <text evidence="2">The sequence shown here is derived from an EMBL/GenBank/DDBJ whole genome shotgun (WGS) entry which is preliminary data.</text>
</comment>
<gene>
    <name evidence="2" type="ORF">AN963_09775</name>
</gene>
<protein>
    <submittedName>
        <fullName evidence="2">Uncharacterized protein</fullName>
    </submittedName>
</protein>
<organism evidence="2 3">
    <name type="scientific">Brevibacillus choshinensis</name>
    <dbReference type="NCBI Taxonomy" id="54911"/>
    <lineage>
        <taxon>Bacteria</taxon>
        <taxon>Bacillati</taxon>
        <taxon>Bacillota</taxon>
        <taxon>Bacilli</taxon>
        <taxon>Bacillales</taxon>
        <taxon>Paenibacillaceae</taxon>
        <taxon>Brevibacillus</taxon>
    </lineage>
</organism>
<feature type="region of interest" description="Disordered" evidence="1">
    <location>
        <begin position="1"/>
        <end position="65"/>
    </location>
</feature>
<accession>A0ABR5NEJ1</accession>
<name>A0ABR5NEJ1_BRECH</name>
<sequence>MLKKLLQSLMGNHSKSHSYRKFSSSDHKYRKGYGNPNGHGSGHGQSYYGSSHYKKKRSSRSFFSS</sequence>
<keyword evidence="3" id="KW-1185">Reference proteome</keyword>
<evidence type="ECO:0000313" key="2">
    <source>
        <dbReference type="EMBL" id="KQL49948.1"/>
    </source>
</evidence>
<proteinExistence type="predicted"/>
<evidence type="ECO:0000313" key="3">
    <source>
        <dbReference type="Proteomes" id="UP000051063"/>
    </source>
</evidence>
<evidence type="ECO:0000256" key="1">
    <source>
        <dbReference type="SAM" id="MobiDB-lite"/>
    </source>
</evidence>
<dbReference type="RefSeq" id="WP_055744278.1">
    <property type="nucleotide sequence ID" value="NZ_JARTHT010000002.1"/>
</dbReference>
<dbReference type="EMBL" id="LJJB01000007">
    <property type="protein sequence ID" value="KQL49948.1"/>
    <property type="molecule type" value="Genomic_DNA"/>
</dbReference>
<reference evidence="2 3" key="1">
    <citation type="submission" date="2015-09" db="EMBL/GenBank/DDBJ databases">
        <title>Genome sequencing project for genomic taxonomy and phylogenomics of Bacillus-like bacteria.</title>
        <authorList>
            <person name="Liu B."/>
            <person name="Wang J."/>
            <person name="Zhu Y."/>
            <person name="Liu G."/>
            <person name="Chen Q."/>
            <person name="Chen Z."/>
            <person name="Lan J."/>
            <person name="Che J."/>
            <person name="Ge C."/>
            <person name="Shi H."/>
            <person name="Pan Z."/>
            <person name="Liu X."/>
        </authorList>
    </citation>
    <scope>NUCLEOTIDE SEQUENCE [LARGE SCALE GENOMIC DNA]</scope>
    <source>
        <strain evidence="2 3">DSM 8552</strain>
    </source>
</reference>